<dbReference type="PANTHER" id="PTHR47843">
    <property type="entry name" value="BTB DOMAIN-CONTAINING PROTEIN-RELATED"/>
    <property type="match status" value="1"/>
</dbReference>
<dbReference type="OrthoDB" id="3926209at2759"/>
<gene>
    <name evidence="2" type="ORF">PENSTE_c016G08578</name>
</gene>
<accession>A0A1V6SZI6</accession>
<dbReference type="SUPFAM" id="SSF54695">
    <property type="entry name" value="POZ domain"/>
    <property type="match status" value="1"/>
</dbReference>
<evidence type="ECO:0000256" key="1">
    <source>
        <dbReference type="SAM" id="MobiDB-lite"/>
    </source>
</evidence>
<evidence type="ECO:0000313" key="2">
    <source>
        <dbReference type="EMBL" id="OQE19129.1"/>
    </source>
</evidence>
<evidence type="ECO:0008006" key="4">
    <source>
        <dbReference type="Google" id="ProtNLM"/>
    </source>
</evidence>
<feature type="compositionally biased region" description="Polar residues" evidence="1">
    <location>
        <begin position="8"/>
        <end position="26"/>
    </location>
</feature>
<dbReference type="CDD" id="cd18186">
    <property type="entry name" value="BTB_POZ_ZBTB_KLHL-like"/>
    <property type="match status" value="1"/>
</dbReference>
<organism evidence="2 3">
    <name type="scientific">Penicillium steckii</name>
    <dbReference type="NCBI Taxonomy" id="303698"/>
    <lineage>
        <taxon>Eukaryota</taxon>
        <taxon>Fungi</taxon>
        <taxon>Dikarya</taxon>
        <taxon>Ascomycota</taxon>
        <taxon>Pezizomycotina</taxon>
        <taxon>Eurotiomycetes</taxon>
        <taxon>Eurotiomycetidae</taxon>
        <taxon>Eurotiales</taxon>
        <taxon>Aspergillaceae</taxon>
        <taxon>Penicillium</taxon>
    </lineage>
</organism>
<dbReference type="PANTHER" id="PTHR47843:SF3">
    <property type="entry name" value="BTB DOMAIN-CONTAINING PROTEIN"/>
    <property type="match status" value="1"/>
</dbReference>
<dbReference type="InterPro" id="IPR011333">
    <property type="entry name" value="SKP1/BTB/POZ_sf"/>
</dbReference>
<keyword evidence="3" id="KW-1185">Reference proteome</keyword>
<dbReference type="AlphaFoldDB" id="A0A1V6SZI6"/>
<sequence>MDIPQVQVPGSENPDAQNTPSNSNEVEMTGTQDAPDATAPATGTTTDQVEETQAGDNSMLDAPAETDNELAPPVKKNAGFKFLDFLTSPIVEIVIGEGDKATTLTAHQTLLIESPFLSEFVDKFESSSPRRILLPGENVEAFGCFLQFQYTHDYTVTEPETPDSQDPSRLDTTGEQLLRHARVYTLAEKLGMPVLKRLAHKKIHQVNGTPSGELAYARYVYTHTPEDDITIRKPVASYWAARSHILRHGIEEEWRKICIDIPEFSYDVLTIVLNKREKTSQSEAESTPRGRGAKRLRSEK</sequence>
<evidence type="ECO:0000313" key="3">
    <source>
        <dbReference type="Proteomes" id="UP000191285"/>
    </source>
</evidence>
<comment type="caution">
    <text evidence="2">The sequence shown here is derived from an EMBL/GenBank/DDBJ whole genome shotgun (WGS) entry which is preliminary data.</text>
</comment>
<name>A0A1V6SZI6_9EURO</name>
<dbReference type="Gene3D" id="3.30.710.10">
    <property type="entry name" value="Potassium Channel Kv1.1, Chain A"/>
    <property type="match status" value="1"/>
</dbReference>
<dbReference type="EMBL" id="MLKD01000016">
    <property type="protein sequence ID" value="OQE19129.1"/>
    <property type="molecule type" value="Genomic_DNA"/>
</dbReference>
<reference evidence="3" key="1">
    <citation type="journal article" date="2017" name="Nat. Microbiol.">
        <title>Global analysis of biosynthetic gene clusters reveals vast potential of secondary metabolite production in Penicillium species.</title>
        <authorList>
            <person name="Nielsen J.C."/>
            <person name="Grijseels S."/>
            <person name="Prigent S."/>
            <person name="Ji B."/>
            <person name="Dainat J."/>
            <person name="Nielsen K.F."/>
            <person name="Frisvad J.C."/>
            <person name="Workman M."/>
            <person name="Nielsen J."/>
        </authorList>
    </citation>
    <scope>NUCLEOTIDE SEQUENCE [LARGE SCALE GENOMIC DNA]</scope>
    <source>
        <strain evidence="3">IBT 24891</strain>
    </source>
</reference>
<feature type="region of interest" description="Disordered" evidence="1">
    <location>
        <begin position="1"/>
        <end position="72"/>
    </location>
</feature>
<feature type="region of interest" description="Disordered" evidence="1">
    <location>
        <begin position="277"/>
        <end position="300"/>
    </location>
</feature>
<proteinExistence type="predicted"/>
<feature type="compositionally biased region" description="Basic residues" evidence="1">
    <location>
        <begin position="291"/>
        <end position="300"/>
    </location>
</feature>
<feature type="compositionally biased region" description="Low complexity" evidence="1">
    <location>
        <begin position="29"/>
        <end position="47"/>
    </location>
</feature>
<dbReference type="Proteomes" id="UP000191285">
    <property type="component" value="Unassembled WGS sequence"/>
</dbReference>
<protein>
    <recommendedName>
        <fullName evidence="4">BTB domain-containing protein</fullName>
    </recommendedName>
</protein>